<dbReference type="AlphaFoldDB" id="A0A3S2W0B6"/>
<proteinExistence type="predicted"/>
<protein>
    <submittedName>
        <fullName evidence="1">Uncharacterized protein</fullName>
    </submittedName>
</protein>
<dbReference type="GeneID" id="87620411"/>
<sequence>MNLYDYLSNIYGDKWDKNRVGIFAGKGQHEVVKAALEQIKTLEEWDQVAAHVSVDRSIV</sequence>
<dbReference type="EMBL" id="RZTZ01000040">
    <property type="protein sequence ID" value="RVT56187.1"/>
    <property type="molecule type" value="Genomic_DNA"/>
</dbReference>
<evidence type="ECO:0000313" key="1">
    <source>
        <dbReference type="EMBL" id="RVT56187.1"/>
    </source>
</evidence>
<dbReference type="RefSeq" id="WP_127743096.1">
    <property type="nucleotide sequence ID" value="NZ_CP196005.1"/>
</dbReference>
<keyword evidence="2" id="KW-1185">Reference proteome</keyword>
<gene>
    <name evidence="1" type="ORF">EM808_28165</name>
</gene>
<name>A0A3S2W0B6_9BACI</name>
<reference evidence="1 2" key="1">
    <citation type="submission" date="2019-01" db="EMBL/GenBank/DDBJ databases">
        <title>Bacillus sp. M5HDSG1-1, whole genome shotgun sequence.</title>
        <authorList>
            <person name="Tuo L."/>
        </authorList>
    </citation>
    <scope>NUCLEOTIDE SEQUENCE [LARGE SCALE GENOMIC DNA]</scope>
    <source>
        <strain evidence="1 2">M5HDSG1-1</strain>
    </source>
</reference>
<comment type="caution">
    <text evidence="1">The sequence shown here is derived from an EMBL/GenBank/DDBJ whole genome shotgun (WGS) entry which is preliminary data.</text>
</comment>
<evidence type="ECO:0000313" key="2">
    <source>
        <dbReference type="Proteomes" id="UP000288024"/>
    </source>
</evidence>
<organism evidence="1 2">
    <name type="scientific">Niallia taxi</name>
    <dbReference type="NCBI Taxonomy" id="2499688"/>
    <lineage>
        <taxon>Bacteria</taxon>
        <taxon>Bacillati</taxon>
        <taxon>Bacillota</taxon>
        <taxon>Bacilli</taxon>
        <taxon>Bacillales</taxon>
        <taxon>Bacillaceae</taxon>
        <taxon>Niallia</taxon>
    </lineage>
</organism>
<accession>A0A3S2W0B6</accession>
<dbReference type="Proteomes" id="UP000288024">
    <property type="component" value="Unassembled WGS sequence"/>
</dbReference>